<keyword evidence="21" id="KW-1185">Reference proteome</keyword>
<dbReference type="FunCoup" id="I2GUZ3">
    <property type="interactions" value="149"/>
</dbReference>
<dbReference type="PANTHER" id="PTHR43822:SF2">
    <property type="entry name" value="HOMOACONITASE, MITOCHONDRIAL"/>
    <property type="match status" value="1"/>
</dbReference>
<keyword evidence="12 17" id="KW-0496">Mitochondrion</keyword>
<dbReference type="SUPFAM" id="SSF53732">
    <property type="entry name" value="Aconitase iron-sulfur domain"/>
    <property type="match status" value="1"/>
</dbReference>
<comment type="similarity">
    <text evidence="4 17">Belongs to the aconitase/IPM isomerase family.</text>
</comment>
<dbReference type="InterPro" id="IPR015928">
    <property type="entry name" value="Aconitase/3IPM_dehydase_swvl"/>
</dbReference>
<keyword evidence="10 17" id="KW-0408">Iron</keyword>
<dbReference type="GO" id="GO:0019878">
    <property type="term" value="P:lysine biosynthetic process via aminoadipic acid"/>
    <property type="evidence" value="ECO:0007669"/>
    <property type="project" value="UniProtKB-UniRule"/>
</dbReference>
<comment type="function">
    <text evidence="1 17">Catalyzes the reversible hydration of cis-homoaconitate to (2R,3S)-homoisocitrate, a step in the alpha-aminoadipate pathway for lysine biosynthesis.</text>
</comment>
<evidence type="ECO:0000256" key="1">
    <source>
        <dbReference type="ARBA" id="ARBA00003422"/>
    </source>
</evidence>
<keyword evidence="11 17" id="KW-0411">Iron-sulfur</keyword>
<dbReference type="InterPro" id="IPR039386">
    <property type="entry name" value="Homoaconitase_swivel"/>
</dbReference>
<comment type="catalytic activity">
    <reaction evidence="15 17">
        <text>(2R,3S)-homoisocitrate = cis-homoaconitate + H2O</text>
        <dbReference type="Rhea" id="RHEA:15485"/>
        <dbReference type="ChEBI" id="CHEBI:15377"/>
        <dbReference type="ChEBI" id="CHEBI:15404"/>
        <dbReference type="ChEBI" id="CHEBI:58174"/>
        <dbReference type="EC" id="4.2.1.36"/>
    </reaction>
</comment>
<dbReference type="GO" id="GO:0051539">
    <property type="term" value="F:4 iron, 4 sulfur cluster binding"/>
    <property type="evidence" value="ECO:0007669"/>
    <property type="project" value="UniProtKB-UniRule"/>
</dbReference>
<dbReference type="CDD" id="cd01674">
    <property type="entry name" value="Homoaconitase_Swivel"/>
    <property type="match status" value="1"/>
</dbReference>
<dbReference type="EMBL" id="HE806316">
    <property type="protein sequence ID" value="CCH57945.1"/>
    <property type="molecule type" value="Genomic_DNA"/>
</dbReference>
<dbReference type="InterPro" id="IPR004418">
    <property type="entry name" value="Homoaconitase_mito"/>
</dbReference>
<evidence type="ECO:0000256" key="11">
    <source>
        <dbReference type="ARBA" id="ARBA00023014"/>
    </source>
</evidence>
<evidence type="ECO:0000256" key="6">
    <source>
        <dbReference type="ARBA" id="ARBA00021560"/>
    </source>
</evidence>
<dbReference type="PANTHER" id="PTHR43822">
    <property type="entry name" value="HOMOACONITASE, MITOCHONDRIAL-RELATED"/>
    <property type="match status" value="1"/>
</dbReference>
<dbReference type="eggNOG" id="KOG0453">
    <property type="taxonomic scope" value="Eukaryota"/>
</dbReference>
<dbReference type="GeneID" id="14493703"/>
<evidence type="ECO:0000256" key="15">
    <source>
        <dbReference type="ARBA" id="ARBA00029338"/>
    </source>
</evidence>
<keyword evidence="14 17" id="KW-0456">Lyase</keyword>
<comment type="pathway">
    <text evidence="3 17">Amino-acid biosynthesis; L-lysine biosynthesis via AAA pathway; L-alpha-aminoadipate from 2-oxoglutarate: step 3/5.</text>
</comment>
<dbReference type="InterPro" id="IPR000573">
    <property type="entry name" value="AconitaseA/IPMdHydase_ssu_swvl"/>
</dbReference>
<evidence type="ECO:0000256" key="9">
    <source>
        <dbReference type="ARBA" id="ARBA00022946"/>
    </source>
</evidence>
<dbReference type="Pfam" id="PF00330">
    <property type="entry name" value="Aconitase"/>
    <property type="match status" value="1"/>
</dbReference>
<dbReference type="EC" id="4.2.1.36" evidence="5 17"/>
<dbReference type="UniPathway" id="UPA00033">
    <property type="reaction ID" value="UER01027"/>
</dbReference>
<dbReference type="InterPro" id="IPR015931">
    <property type="entry name" value="Acnase/IPM_dHydase_lsu_aba_1/3"/>
</dbReference>
<evidence type="ECO:0000256" key="2">
    <source>
        <dbReference type="ARBA" id="ARBA00004173"/>
    </source>
</evidence>
<protein>
    <recommendedName>
        <fullName evidence="6 17">Homoaconitase, mitochondrial</fullName>
        <ecNumber evidence="5 17">4.2.1.36</ecNumber>
    </recommendedName>
    <alternativeName>
        <fullName evidence="16 17">Homoaconitate hydratase</fullName>
    </alternativeName>
</protein>
<dbReference type="RefSeq" id="XP_004177464.1">
    <property type="nucleotide sequence ID" value="XM_004177416.1"/>
</dbReference>
<dbReference type="InterPro" id="IPR018136">
    <property type="entry name" value="Aconitase_4Fe-4S_BS"/>
</dbReference>
<dbReference type="PROSITE" id="PS01244">
    <property type="entry name" value="ACONITASE_2"/>
    <property type="match status" value="1"/>
</dbReference>
<dbReference type="PRINTS" id="PR00415">
    <property type="entry name" value="ACONITASE"/>
</dbReference>
<feature type="domain" description="Aconitase A/isopropylmalate dehydratase small subunit swivel" evidence="19">
    <location>
        <begin position="493"/>
        <end position="611"/>
    </location>
</feature>
<evidence type="ECO:0000256" key="10">
    <source>
        <dbReference type="ARBA" id="ARBA00023004"/>
    </source>
</evidence>
<dbReference type="Gene3D" id="3.30.499.10">
    <property type="entry name" value="Aconitase, domain 3"/>
    <property type="match status" value="2"/>
</dbReference>
<evidence type="ECO:0000256" key="12">
    <source>
        <dbReference type="ARBA" id="ARBA00023128"/>
    </source>
</evidence>
<evidence type="ECO:0000256" key="4">
    <source>
        <dbReference type="ARBA" id="ARBA00007185"/>
    </source>
</evidence>
<dbReference type="Gene3D" id="3.20.19.10">
    <property type="entry name" value="Aconitase, domain 4"/>
    <property type="match status" value="1"/>
</dbReference>
<reference evidence="20 21" key="1">
    <citation type="journal article" date="2011" name="Proc. Natl. Acad. Sci. U.S.A.">
        <title>Evolutionary erosion of yeast sex chromosomes by mating-type switching accidents.</title>
        <authorList>
            <person name="Gordon J.L."/>
            <person name="Armisen D."/>
            <person name="Proux-Wera E."/>
            <person name="Oheigeartaigh S.S."/>
            <person name="Byrne K.P."/>
            <person name="Wolfe K.H."/>
        </authorList>
    </citation>
    <scope>NUCLEOTIDE SEQUENCE [LARGE SCALE GENOMIC DNA]</scope>
    <source>
        <strain evidence="21">ATCC 34711 / CBS 6284 / DSM 70876 / NBRC 10599 / NRRL Y-10934 / UCD 77-7</strain>
    </source>
</reference>
<evidence type="ECO:0000259" key="18">
    <source>
        <dbReference type="Pfam" id="PF00330"/>
    </source>
</evidence>
<sequence>MRLIRTIHSCPPRYAQNLIEKIVQRYSVDGLEKPDVELHSGDYINLKPSYCMSHDNTWPIALKFLQLQSEKLYDANQIVNTIDHDVQNKSEANLQKYDNMRKLAGRLGSHFYPAGRGIGHQIMIEEGFAFPYRLAVASDSHSPIYGGVGCLGVSVVRSDAACIWATGRTWWRIPPVAKVELKGQLPRGLSGKDVIIALCGIFKKDEVLNHAIEFTGEGVGSLSIDDRLSIANMCTEWGALAGLFPVDRRTVEYYRGRLGDVEASHPRINKESVSQVESRMATMVGDVDASYNKTLQIDLSRLTHYVAGPNSVKVMECADKLSRQEIAVNKAYLISCTNSRLSDLQNAAEVFKRSGRQVASGVQFYLAAASSIVQRQAELDGSWKVLVDAGAIVLPSGCGPCIGLGMGLLKEGEVGVSSSNRNFKGRMGDVKARAYLSSPAVVAASAILGKIGTPEEVFGEPREISGDLSGDLSAECVENAKSGMPPQPKMPPQGEVIEGFPERIQGRIVFCNNDNINTDGIYPGKYTYNENITRQEMGEIVMENYDTEFTKIAQAGDILVSGYNFGSGSSREQAAVALLAKGIPLVVAGSFSNIFCRNAINNVLLTLDVPELVEYLKEKYKGDARLTIRSDLKLTWDIRDGVVDISENDKVVFSKKVNALGRIVQEIAVQGGLEGWIRNEIAR</sequence>
<keyword evidence="8 17" id="KW-0479">Metal-binding</keyword>
<dbReference type="OrthoDB" id="10262323at2759"/>
<dbReference type="AlphaFoldDB" id="I2GUZ3"/>
<keyword evidence="13 17" id="KW-0457">Lysine biosynthesis</keyword>
<evidence type="ECO:0000256" key="8">
    <source>
        <dbReference type="ARBA" id="ARBA00022723"/>
    </source>
</evidence>
<evidence type="ECO:0000256" key="16">
    <source>
        <dbReference type="ARBA" id="ARBA00032706"/>
    </source>
</evidence>
<dbReference type="GO" id="GO:0005739">
    <property type="term" value="C:mitochondrion"/>
    <property type="evidence" value="ECO:0007669"/>
    <property type="project" value="UniProtKB-SubCell"/>
</dbReference>
<dbReference type="GO" id="GO:0046872">
    <property type="term" value="F:metal ion binding"/>
    <property type="evidence" value="ECO:0007669"/>
    <property type="project" value="UniProtKB-UniRule"/>
</dbReference>
<keyword evidence="9 17" id="KW-0809">Transit peptide</keyword>
<dbReference type="STRING" id="1071380.I2GUZ3"/>
<dbReference type="InterPro" id="IPR001030">
    <property type="entry name" value="Acoase/IPM_deHydtase_lsu_aba"/>
</dbReference>
<evidence type="ECO:0000259" key="19">
    <source>
        <dbReference type="Pfam" id="PF00694"/>
    </source>
</evidence>
<feature type="domain" description="Aconitase/3-isopropylmalate dehydratase large subunit alpha/beta/alpha" evidence="18">
    <location>
        <begin position="39"/>
        <end position="449"/>
    </location>
</feature>
<dbReference type="HOGENOM" id="CLU_006714_3_1_1"/>
<evidence type="ECO:0000256" key="5">
    <source>
        <dbReference type="ARBA" id="ARBA00012022"/>
    </source>
</evidence>
<accession>I2GUZ3</accession>
<dbReference type="GO" id="GO:0004409">
    <property type="term" value="F:homoaconitate hydratase activity"/>
    <property type="evidence" value="ECO:0007669"/>
    <property type="project" value="UniProtKB-UniRule"/>
</dbReference>
<evidence type="ECO:0000256" key="17">
    <source>
        <dbReference type="RuleBase" id="RU362038"/>
    </source>
</evidence>
<dbReference type="InParanoid" id="I2GUZ3"/>
<proteinExistence type="inferred from homology"/>
<evidence type="ECO:0000256" key="13">
    <source>
        <dbReference type="ARBA" id="ARBA00023154"/>
    </source>
</evidence>
<dbReference type="InterPro" id="IPR050067">
    <property type="entry name" value="IPM_dehydratase_rel_enz"/>
</dbReference>
<organism evidence="20 21">
    <name type="scientific">Henningerozyma blattae (strain ATCC 34711 / CBS 6284 / DSM 70876 / NBRC 10599 / NRRL Y-10934 / UCD 77-7)</name>
    <name type="common">Yeast</name>
    <name type="synonym">Tetrapisispora blattae</name>
    <dbReference type="NCBI Taxonomy" id="1071380"/>
    <lineage>
        <taxon>Eukaryota</taxon>
        <taxon>Fungi</taxon>
        <taxon>Dikarya</taxon>
        <taxon>Ascomycota</taxon>
        <taxon>Saccharomycotina</taxon>
        <taxon>Saccharomycetes</taxon>
        <taxon>Saccharomycetales</taxon>
        <taxon>Saccharomycetaceae</taxon>
        <taxon>Henningerozyma</taxon>
    </lineage>
</organism>
<gene>
    <name evidence="20" type="primary">TBLA0A01460</name>
    <name evidence="20" type="ORF">TBLA_0A01460</name>
</gene>
<keyword evidence="7 17" id="KW-0028">Amino-acid biosynthesis</keyword>
<dbReference type="InterPro" id="IPR036008">
    <property type="entry name" value="Aconitase_4Fe-4S_dom"/>
</dbReference>
<evidence type="ECO:0000313" key="21">
    <source>
        <dbReference type="Proteomes" id="UP000002866"/>
    </source>
</evidence>
<evidence type="ECO:0000256" key="3">
    <source>
        <dbReference type="ARBA" id="ARBA00005106"/>
    </source>
</evidence>
<evidence type="ECO:0000256" key="7">
    <source>
        <dbReference type="ARBA" id="ARBA00022605"/>
    </source>
</evidence>
<dbReference type="KEGG" id="tbl:TBLA_0A01460"/>
<comment type="cofactor">
    <cofactor evidence="17">
        <name>[4Fe-4S] cluster</name>
        <dbReference type="ChEBI" id="CHEBI:49883"/>
    </cofactor>
    <text evidence="17">Binds 1 [4Fe-4S] cluster per subunit.</text>
</comment>
<dbReference type="Pfam" id="PF00694">
    <property type="entry name" value="Aconitase_C"/>
    <property type="match status" value="1"/>
</dbReference>
<dbReference type="PROSITE" id="PS00450">
    <property type="entry name" value="ACONITASE_1"/>
    <property type="match status" value="1"/>
</dbReference>
<comment type="subcellular location">
    <subcellularLocation>
        <location evidence="2 17">Mitochondrion</location>
    </subcellularLocation>
</comment>
<dbReference type="Proteomes" id="UP000002866">
    <property type="component" value="Chromosome 1"/>
</dbReference>
<name>I2GUZ3_HENB6</name>
<evidence type="ECO:0000256" key="14">
    <source>
        <dbReference type="ARBA" id="ARBA00023239"/>
    </source>
</evidence>
<dbReference type="NCBIfam" id="TIGR00139">
    <property type="entry name" value="h_aconitase"/>
    <property type="match status" value="1"/>
</dbReference>
<evidence type="ECO:0000313" key="20">
    <source>
        <dbReference type="EMBL" id="CCH57945.1"/>
    </source>
</evidence>
<dbReference type="SUPFAM" id="SSF52016">
    <property type="entry name" value="LeuD/IlvD-like"/>
    <property type="match status" value="1"/>
</dbReference>
<dbReference type="OMA" id="LCDADNI"/>